<evidence type="ECO:0000313" key="2">
    <source>
        <dbReference type="EMBL" id="KZV51387.1"/>
    </source>
</evidence>
<feature type="compositionally biased region" description="Low complexity" evidence="1">
    <location>
        <begin position="31"/>
        <end position="45"/>
    </location>
</feature>
<gene>
    <name evidence="2" type="ORF">F511_35521</name>
</gene>
<reference evidence="2 3" key="1">
    <citation type="journal article" date="2015" name="Proc. Natl. Acad. Sci. U.S.A.">
        <title>The resurrection genome of Boea hygrometrica: A blueprint for survival of dehydration.</title>
        <authorList>
            <person name="Xiao L."/>
            <person name="Yang G."/>
            <person name="Zhang L."/>
            <person name="Yang X."/>
            <person name="Zhao S."/>
            <person name="Ji Z."/>
            <person name="Zhou Q."/>
            <person name="Hu M."/>
            <person name="Wang Y."/>
            <person name="Chen M."/>
            <person name="Xu Y."/>
            <person name="Jin H."/>
            <person name="Xiao X."/>
            <person name="Hu G."/>
            <person name="Bao F."/>
            <person name="Hu Y."/>
            <person name="Wan P."/>
            <person name="Li L."/>
            <person name="Deng X."/>
            <person name="Kuang T."/>
            <person name="Xiang C."/>
            <person name="Zhu J.K."/>
            <person name="Oliver M.J."/>
            <person name="He Y."/>
        </authorList>
    </citation>
    <scope>NUCLEOTIDE SEQUENCE [LARGE SCALE GENOMIC DNA]</scope>
    <source>
        <strain evidence="3">cv. XS01</strain>
    </source>
</reference>
<evidence type="ECO:0000313" key="3">
    <source>
        <dbReference type="Proteomes" id="UP000250235"/>
    </source>
</evidence>
<sequence length="126" mass="13658">MRQRGAQFVPPAVRLSQENQQIPPPPRFDTGGSSSGKKNSLKAKGNNSSVQVLVALLVPVNLNNKELDRNPAIIVLNVEAGISLNSVEECLDFATSVINLDTLRGYVLNVVLEVHRILDLDSEPTS</sequence>
<dbReference type="Proteomes" id="UP000250235">
    <property type="component" value="Unassembled WGS sequence"/>
</dbReference>
<evidence type="ECO:0000256" key="1">
    <source>
        <dbReference type="SAM" id="MobiDB-lite"/>
    </source>
</evidence>
<name>A0A2Z7CZD8_9LAMI</name>
<proteinExistence type="predicted"/>
<keyword evidence="3" id="KW-1185">Reference proteome</keyword>
<dbReference type="AlphaFoldDB" id="A0A2Z7CZD8"/>
<dbReference type="EMBL" id="KQ991660">
    <property type="protein sequence ID" value="KZV51387.1"/>
    <property type="molecule type" value="Genomic_DNA"/>
</dbReference>
<accession>A0A2Z7CZD8</accession>
<organism evidence="2 3">
    <name type="scientific">Dorcoceras hygrometricum</name>
    <dbReference type="NCBI Taxonomy" id="472368"/>
    <lineage>
        <taxon>Eukaryota</taxon>
        <taxon>Viridiplantae</taxon>
        <taxon>Streptophyta</taxon>
        <taxon>Embryophyta</taxon>
        <taxon>Tracheophyta</taxon>
        <taxon>Spermatophyta</taxon>
        <taxon>Magnoliopsida</taxon>
        <taxon>eudicotyledons</taxon>
        <taxon>Gunneridae</taxon>
        <taxon>Pentapetalae</taxon>
        <taxon>asterids</taxon>
        <taxon>lamiids</taxon>
        <taxon>Lamiales</taxon>
        <taxon>Gesneriaceae</taxon>
        <taxon>Didymocarpoideae</taxon>
        <taxon>Trichosporeae</taxon>
        <taxon>Loxocarpinae</taxon>
        <taxon>Dorcoceras</taxon>
    </lineage>
</organism>
<feature type="region of interest" description="Disordered" evidence="1">
    <location>
        <begin position="1"/>
        <end position="45"/>
    </location>
</feature>
<protein>
    <submittedName>
        <fullName evidence="2">Uncharacterized protein</fullName>
    </submittedName>
</protein>